<dbReference type="InterPro" id="IPR044146">
    <property type="entry name" value="S1_Tex"/>
</dbReference>
<dbReference type="GO" id="GO:0003729">
    <property type="term" value="F:mRNA binding"/>
    <property type="evidence" value="ECO:0007669"/>
    <property type="project" value="TreeGrafter"/>
</dbReference>
<dbReference type="FunFam" id="1.10.150.310:FF:000001">
    <property type="entry name" value="RNA-binding transcriptional accessory protein"/>
    <property type="match status" value="1"/>
</dbReference>
<dbReference type="Gene3D" id="1.10.150.310">
    <property type="entry name" value="Tex RuvX-like domain-like"/>
    <property type="match status" value="1"/>
</dbReference>
<dbReference type="InterPro" id="IPR032639">
    <property type="entry name" value="Tex_YqgF"/>
</dbReference>
<dbReference type="GO" id="GO:0006139">
    <property type="term" value="P:nucleobase-containing compound metabolic process"/>
    <property type="evidence" value="ECO:0007669"/>
    <property type="project" value="InterPro"/>
</dbReference>
<name>A0A9Q8ILC5_9LACO</name>
<dbReference type="InterPro" id="IPR003029">
    <property type="entry name" value="S1_domain"/>
</dbReference>
<accession>A0A9Q8ILC5</accession>
<dbReference type="PROSITE" id="PS50126">
    <property type="entry name" value="S1"/>
    <property type="match status" value="1"/>
</dbReference>
<dbReference type="SUPFAM" id="SSF158832">
    <property type="entry name" value="Tex N-terminal region-like"/>
    <property type="match status" value="1"/>
</dbReference>
<evidence type="ECO:0000313" key="3">
    <source>
        <dbReference type="Proteomes" id="UP000784700"/>
    </source>
</evidence>
<dbReference type="SUPFAM" id="SSF50249">
    <property type="entry name" value="Nucleic acid-binding proteins"/>
    <property type="match status" value="1"/>
</dbReference>
<dbReference type="GeneID" id="58108963"/>
<dbReference type="SUPFAM" id="SSF53098">
    <property type="entry name" value="Ribonuclease H-like"/>
    <property type="match status" value="1"/>
</dbReference>
<dbReference type="GO" id="GO:0006412">
    <property type="term" value="P:translation"/>
    <property type="evidence" value="ECO:0007669"/>
    <property type="project" value="TreeGrafter"/>
</dbReference>
<dbReference type="Gene3D" id="3.30.420.140">
    <property type="entry name" value="YqgF/RNase H-like domain"/>
    <property type="match status" value="1"/>
</dbReference>
<dbReference type="GO" id="GO:0003735">
    <property type="term" value="F:structural constituent of ribosome"/>
    <property type="evidence" value="ECO:0007669"/>
    <property type="project" value="TreeGrafter"/>
</dbReference>
<dbReference type="InterPro" id="IPR006641">
    <property type="entry name" value="YqgF/RNaseH-like_dom"/>
</dbReference>
<dbReference type="PANTHER" id="PTHR10724">
    <property type="entry name" value="30S RIBOSOMAL PROTEIN S1"/>
    <property type="match status" value="1"/>
</dbReference>
<dbReference type="CDD" id="cd05685">
    <property type="entry name" value="S1_Tex"/>
    <property type="match status" value="1"/>
</dbReference>
<dbReference type="Pfam" id="PF00575">
    <property type="entry name" value="S1"/>
    <property type="match status" value="1"/>
</dbReference>
<protein>
    <submittedName>
        <fullName evidence="2">RNA-binding transcriptional accessory protein</fullName>
    </submittedName>
</protein>
<dbReference type="SMART" id="SM00732">
    <property type="entry name" value="YqgFc"/>
    <property type="match status" value="1"/>
</dbReference>
<dbReference type="Pfam" id="PF12836">
    <property type="entry name" value="HHH_3"/>
    <property type="match status" value="1"/>
</dbReference>
<dbReference type="InterPro" id="IPR018974">
    <property type="entry name" value="Tex-like_N"/>
</dbReference>
<dbReference type="RefSeq" id="WP_140925281.1">
    <property type="nucleotide sequence ID" value="NZ_QUBF01000011.1"/>
</dbReference>
<dbReference type="SUPFAM" id="SSF47781">
    <property type="entry name" value="RuvA domain 2-like"/>
    <property type="match status" value="2"/>
</dbReference>
<dbReference type="Proteomes" id="UP000784700">
    <property type="component" value="Unassembled WGS sequence"/>
</dbReference>
<dbReference type="EMBL" id="QUBG01000012">
    <property type="protein sequence ID" value="TPR42778.1"/>
    <property type="molecule type" value="Genomic_DNA"/>
</dbReference>
<dbReference type="Pfam" id="PF17674">
    <property type="entry name" value="HHH_9"/>
    <property type="match status" value="1"/>
</dbReference>
<dbReference type="InterPro" id="IPR050437">
    <property type="entry name" value="Ribos_protein_bS1-like"/>
</dbReference>
<dbReference type="InterPro" id="IPR023319">
    <property type="entry name" value="Tex-like_HTH_dom_sf"/>
</dbReference>
<dbReference type="InterPro" id="IPR010994">
    <property type="entry name" value="RuvA_2-like"/>
</dbReference>
<evidence type="ECO:0000313" key="2">
    <source>
        <dbReference type="EMBL" id="TPR42778.1"/>
    </source>
</evidence>
<dbReference type="FunFam" id="1.10.10.650:FF:000001">
    <property type="entry name" value="S1 RNA-binding domain 1"/>
    <property type="match status" value="1"/>
</dbReference>
<dbReference type="InterPro" id="IPR037027">
    <property type="entry name" value="YqgF/RNaseH-like_dom_sf"/>
</dbReference>
<reference evidence="2" key="1">
    <citation type="submission" date="2018-08" db="EMBL/GenBank/DDBJ databases">
        <title>Comparative genomics of wild bee and flower associated Lactobacillus reveals potential adaptation to the bee host.</title>
        <authorList>
            <person name="Vuong H.Q."/>
            <person name="Mcfrederick Q.S."/>
        </authorList>
    </citation>
    <scope>NUCLEOTIDE SEQUENCE</scope>
    <source>
        <strain evidence="2">HV_63</strain>
    </source>
</reference>
<dbReference type="Gene3D" id="1.10.3500.10">
    <property type="entry name" value="Tex N-terminal region-like"/>
    <property type="match status" value="1"/>
</dbReference>
<dbReference type="AlphaFoldDB" id="A0A9Q8ILC5"/>
<dbReference type="Pfam" id="PF22706">
    <property type="entry name" value="Tex_central_region"/>
    <property type="match status" value="1"/>
</dbReference>
<dbReference type="PANTHER" id="PTHR10724:SF10">
    <property type="entry name" value="S1 RNA-BINDING DOMAIN-CONTAINING PROTEIN 1"/>
    <property type="match status" value="1"/>
</dbReference>
<dbReference type="InterPro" id="IPR041692">
    <property type="entry name" value="HHH_9"/>
</dbReference>
<proteinExistence type="predicted"/>
<dbReference type="InterPro" id="IPR055179">
    <property type="entry name" value="Tex-like_central_region"/>
</dbReference>
<dbReference type="FunFam" id="2.40.50.140:FF:000051">
    <property type="entry name" value="RNA-binding transcriptional accessory protein"/>
    <property type="match status" value="1"/>
</dbReference>
<evidence type="ECO:0000259" key="1">
    <source>
        <dbReference type="PROSITE" id="PS50126"/>
    </source>
</evidence>
<feature type="domain" description="S1 motif" evidence="1">
    <location>
        <begin position="649"/>
        <end position="718"/>
    </location>
</feature>
<dbReference type="Gene3D" id="1.10.10.650">
    <property type="entry name" value="RuvA domain 2-like"/>
    <property type="match status" value="1"/>
</dbReference>
<dbReference type="GO" id="GO:0005737">
    <property type="term" value="C:cytoplasm"/>
    <property type="evidence" value="ECO:0007669"/>
    <property type="project" value="UniProtKB-ARBA"/>
</dbReference>
<dbReference type="InterPro" id="IPR012337">
    <property type="entry name" value="RNaseH-like_sf"/>
</dbReference>
<dbReference type="Pfam" id="PF16921">
    <property type="entry name" value="Tex_YqgF"/>
    <property type="match status" value="1"/>
</dbReference>
<dbReference type="FunFam" id="3.30.420.140:FF:000001">
    <property type="entry name" value="RNA-binding transcriptional accessory protein"/>
    <property type="match status" value="1"/>
</dbReference>
<sequence length="724" mass="82430">MNSEITKVVAKNLNNFTIKQINAVLSMLTSGNTVPFIARYRKERTGNLDEVQIRSIEDENTRATNLFNRKDEVVKLINEQNKLTDRLYNDIINAETLQKVEDLYLPYKKKRMTKADIAKQQGLAPLAQKILSYDDSFDQQATFFIDRNKKLNSREDVLSGVHEILAEYFGNVAKYRDWIRKYTNSTGLLTSKIKNIAKNKDDDQVYKNYYEFEIPIKKAKSYQILAINRGEKEKILTVKIDVNKDKIFKYLSNQINGNMHGKAANFIENSYQDAYDRFIKTAINREIRNQLTESADEHAIQIFGKNLYNLLMQSPLKGKIVMGFDPAYRTGCKLAVIDGNGKFLDKLVIYPHAPASKNEREHALKQFIDFIKKNHVEMIAIGNGTASRESEQFVIKAIKKISWPIYYVIVNEAGASVYSASQNARDEFPNFHVEERSAVSIGRRLQDPLAELIKIDPKSVGIGQYQHDLPEKQLDNKLDRIVETAVNKVGVNVNTASVELLTHVSGMNKNVANKLVAYRNENGEFNNRKSLAKVPRLGKKTYEQAIGFLRVIDGDNPLDNTDIHPESYSIAKKIINMTHMDLNMMGTNQMKEKLNSIDIAQFINDNHLGYETVNDIYQGLIQPGRDFRDNMPKPILKQDVLTIDDLYKGLKLQGTVRNVVDFGAFVDIGVKQDGLVHISNMSNKFISDPNSIVSVGDIVTVWIKDIDIDRSRIQLTMINPTQNG</sequence>
<dbReference type="SMART" id="SM00316">
    <property type="entry name" value="S1"/>
    <property type="match status" value="1"/>
</dbReference>
<gene>
    <name evidence="2" type="ORF">DY130_07210</name>
</gene>
<dbReference type="InterPro" id="IPR023323">
    <property type="entry name" value="Tex-like_dom_sf"/>
</dbReference>
<dbReference type="InterPro" id="IPR012340">
    <property type="entry name" value="NA-bd_OB-fold"/>
</dbReference>
<organism evidence="2 3">
    <name type="scientific">Apilactobacillus micheneri</name>
    <dbReference type="NCBI Taxonomy" id="1899430"/>
    <lineage>
        <taxon>Bacteria</taxon>
        <taxon>Bacillati</taxon>
        <taxon>Bacillota</taxon>
        <taxon>Bacilli</taxon>
        <taxon>Lactobacillales</taxon>
        <taxon>Lactobacillaceae</taxon>
        <taxon>Apilactobacillus</taxon>
    </lineage>
</organism>
<comment type="caution">
    <text evidence="2">The sequence shown here is derived from an EMBL/GenBank/DDBJ whole genome shotgun (WGS) entry which is preliminary data.</text>
</comment>
<dbReference type="Gene3D" id="2.40.50.140">
    <property type="entry name" value="Nucleic acid-binding proteins"/>
    <property type="match status" value="1"/>
</dbReference>
<dbReference type="Pfam" id="PF09371">
    <property type="entry name" value="Tex_N"/>
    <property type="match status" value="1"/>
</dbReference>